<comment type="caution">
    <text evidence="2">The sequence shown here is derived from an EMBL/GenBank/DDBJ whole genome shotgun (WGS) entry which is preliminary data.</text>
</comment>
<keyword evidence="3" id="KW-1185">Reference proteome</keyword>
<evidence type="ECO:0000313" key="2">
    <source>
        <dbReference type="EMBL" id="MBU9728640.1"/>
    </source>
</evidence>
<sequence length="149" mass="16598">MKKTNKLTRAVWIGLIPELLIAVLGMILLPDQTAIQWQGSEAVRMAPRYAIFLYPAVSLFLAVAGKQAFILFLSKFSVHSAQLLPGAFRVVHILILTCEVYTILYAFGFRMRISVILILELVLLAAAAGIRRILLPRPADAKTDPDRRP</sequence>
<proteinExistence type="predicted"/>
<feature type="transmembrane region" description="Helical" evidence="1">
    <location>
        <begin position="113"/>
        <end position="134"/>
    </location>
</feature>
<dbReference type="RefSeq" id="WP_158355717.1">
    <property type="nucleotide sequence ID" value="NZ_JAHQCX010000021.1"/>
</dbReference>
<keyword evidence="1" id="KW-0812">Transmembrane</keyword>
<feature type="transmembrane region" description="Helical" evidence="1">
    <location>
        <begin position="49"/>
        <end position="74"/>
    </location>
</feature>
<dbReference type="Proteomes" id="UP001314681">
    <property type="component" value="Unassembled WGS sequence"/>
</dbReference>
<organism evidence="2 3">
    <name type="scientific">Diplocloster modestus</name>
    <dbReference type="NCBI Taxonomy" id="2850322"/>
    <lineage>
        <taxon>Bacteria</taxon>
        <taxon>Bacillati</taxon>
        <taxon>Bacillota</taxon>
        <taxon>Clostridia</taxon>
        <taxon>Lachnospirales</taxon>
        <taxon>Lachnospiraceae</taxon>
        <taxon>Diplocloster</taxon>
    </lineage>
</organism>
<name>A0ABS6KDN9_9FIRM</name>
<evidence type="ECO:0000313" key="3">
    <source>
        <dbReference type="Proteomes" id="UP001314681"/>
    </source>
</evidence>
<feature type="transmembrane region" description="Helical" evidence="1">
    <location>
        <begin position="86"/>
        <end position="107"/>
    </location>
</feature>
<dbReference type="EMBL" id="JAHQCX010000021">
    <property type="protein sequence ID" value="MBU9728640.1"/>
    <property type="molecule type" value="Genomic_DNA"/>
</dbReference>
<keyword evidence="1" id="KW-1133">Transmembrane helix</keyword>
<reference evidence="2 3" key="1">
    <citation type="submission" date="2021-06" db="EMBL/GenBank/DDBJ databases">
        <title>Description of novel taxa of the family Lachnospiraceae.</title>
        <authorList>
            <person name="Chaplin A.V."/>
            <person name="Sokolova S.R."/>
            <person name="Pikina A.P."/>
            <person name="Korzhanova M."/>
            <person name="Belova V."/>
            <person name="Korostin D."/>
            <person name="Efimov B.A."/>
        </authorList>
    </citation>
    <scope>NUCLEOTIDE SEQUENCE [LARGE SCALE GENOMIC DNA]</scope>
    <source>
        <strain evidence="2 3">ASD4241</strain>
    </source>
</reference>
<keyword evidence="1" id="KW-0472">Membrane</keyword>
<protein>
    <submittedName>
        <fullName evidence="2">Uncharacterized protein</fullName>
    </submittedName>
</protein>
<gene>
    <name evidence="2" type="ORF">KTH90_21860</name>
</gene>
<evidence type="ECO:0000256" key="1">
    <source>
        <dbReference type="SAM" id="Phobius"/>
    </source>
</evidence>
<feature type="transmembrane region" description="Helical" evidence="1">
    <location>
        <begin position="12"/>
        <end position="29"/>
    </location>
</feature>
<accession>A0ABS6KDN9</accession>